<reference evidence="1 2" key="1">
    <citation type="submission" date="2024-11" db="EMBL/GenBank/DDBJ databases">
        <title>Adaptive evolution of stress response genes in parasites aligns with host niche diversity.</title>
        <authorList>
            <person name="Hahn C."/>
            <person name="Resl P."/>
        </authorList>
    </citation>
    <scope>NUCLEOTIDE SEQUENCE [LARGE SCALE GENOMIC DNA]</scope>
    <source>
        <strain evidence="1">EGGRZ-B1_66</strain>
        <tissue evidence="1">Body</tissue>
    </source>
</reference>
<proteinExistence type="predicted"/>
<dbReference type="EMBL" id="JBJKFK010001536">
    <property type="protein sequence ID" value="KAL3312832.1"/>
    <property type="molecule type" value="Genomic_DNA"/>
</dbReference>
<evidence type="ECO:0000313" key="1">
    <source>
        <dbReference type="EMBL" id="KAL3312832.1"/>
    </source>
</evidence>
<protein>
    <submittedName>
        <fullName evidence="1">Uncharacterized protein</fullName>
    </submittedName>
</protein>
<accession>A0ABD2Q0W5</accession>
<evidence type="ECO:0000313" key="2">
    <source>
        <dbReference type="Proteomes" id="UP001626550"/>
    </source>
</evidence>
<keyword evidence="2" id="KW-1185">Reference proteome</keyword>
<name>A0ABD2Q0W5_9PLAT</name>
<dbReference type="AlphaFoldDB" id="A0ABD2Q0W5"/>
<dbReference type="Proteomes" id="UP001626550">
    <property type="component" value="Unassembled WGS sequence"/>
</dbReference>
<sequence>MVNDLACACFILNPDDRAIRDELVAMPKIEINNVLTKYRALQAVSKASNSTAVNDVSHFTSTRKFFCTFCTP</sequence>
<comment type="caution">
    <text evidence="1">The sequence shown here is derived from an EMBL/GenBank/DDBJ whole genome shotgun (WGS) entry which is preliminary data.</text>
</comment>
<organism evidence="1 2">
    <name type="scientific">Cichlidogyrus casuarinus</name>
    <dbReference type="NCBI Taxonomy" id="1844966"/>
    <lineage>
        <taxon>Eukaryota</taxon>
        <taxon>Metazoa</taxon>
        <taxon>Spiralia</taxon>
        <taxon>Lophotrochozoa</taxon>
        <taxon>Platyhelminthes</taxon>
        <taxon>Monogenea</taxon>
        <taxon>Monopisthocotylea</taxon>
        <taxon>Dactylogyridea</taxon>
        <taxon>Ancyrocephalidae</taxon>
        <taxon>Cichlidogyrus</taxon>
    </lineage>
</organism>
<gene>
    <name evidence="1" type="ORF">Ciccas_008572</name>
</gene>